<accession>A0A9P6XGY0</accession>
<evidence type="ECO:0000259" key="1">
    <source>
        <dbReference type="Pfam" id="PF00339"/>
    </source>
</evidence>
<dbReference type="Pfam" id="PF00339">
    <property type="entry name" value="Arrestin_N"/>
    <property type="match status" value="1"/>
</dbReference>
<dbReference type="InterPro" id="IPR011021">
    <property type="entry name" value="Arrestin-like_N"/>
</dbReference>
<dbReference type="InterPro" id="IPR050357">
    <property type="entry name" value="Arrestin_domain-protein"/>
</dbReference>
<protein>
    <recommendedName>
        <fullName evidence="1">Arrestin-like N-terminal domain-containing protein</fullName>
    </recommendedName>
</protein>
<dbReference type="InterPro" id="IPR014752">
    <property type="entry name" value="Arrestin-like_C"/>
</dbReference>
<evidence type="ECO:0000313" key="3">
    <source>
        <dbReference type="Proteomes" id="UP000716291"/>
    </source>
</evidence>
<dbReference type="PANTHER" id="PTHR11188">
    <property type="entry name" value="ARRESTIN DOMAIN CONTAINING PROTEIN"/>
    <property type="match status" value="1"/>
</dbReference>
<dbReference type="PANTHER" id="PTHR11188:SF17">
    <property type="entry name" value="FI21816P1"/>
    <property type="match status" value="1"/>
</dbReference>
<evidence type="ECO:0000313" key="2">
    <source>
        <dbReference type="EMBL" id="KAG1313422.1"/>
    </source>
</evidence>
<dbReference type="GO" id="GO:0005737">
    <property type="term" value="C:cytoplasm"/>
    <property type="evidence" value="ECO:0007669"/>
    <property type="project" value="TreeGrafter"/>
</dbReference>
<dbReference type="Gene3D" id="2.60.40.640">
    <property type="match status" value="1"/>
</dbReference>
<reference evidence="2" key="1">
    <citation type="journal article" date="2020" name="Microb. Genom.">
        <title>Genetic diversity of clinical and environmental Mucorales isolates obtained from an investigation of mucormycosis cases among solid organ transplant recipients.</title>
        <authorList>
            <person name="Nguyen M.H."/>
            <person name="Kaul D."/>
            <person name="Muto C."/>
            <person name="Cheng S.J."/>
            <person name="Richter R.A."/>
            <person name="Bruno V.M."/>
            <person name="Liu G."/>
            <person name="Beyhan S."/>
            <person name="Sundermann A.J."/>
            <person name="Mounaud S."/>
            <person name="Pasculle A.W."/>
            <person name="Nierman W.C."/>
            <person name="Driscoll E."/>
            <person name="Cumbie R."/>
            <person name="Clancy C.J."/>
            <person name="Dupont C.L."/>
        </authorList>
    </citation>
    <scope>NUCLEOTIDE SEQUENCE</scope>
    <source>
        <strain evidence="2">GL11</strain>
    </source>
</reference>
<gene>
    <name evidence="2" type="ORF">G6F64_002275</name>
</gene>
<name>A0A9P6XGY0_RHIOR</name>
<dbReference type="GO" id="GO:0015031">
    <property type="term" value="P:protein transport"/>
    <property type="evidence" value="ECO:0007669"/>
    <property type="project" value="TreeGrafter"/>
</dbReference>
<sequence length="385" mass="43663">MLFNFLGHRDPIVQFEISFYPHCQNEDGQVICYPGSVFEGVVKITVTEPIPVQRIKLVFKANERVNYEAMGWERTETVNERLFAIRTILWGHPANIQAPLATWPTLEVGEYNFPFACQMPVINYPPTFDHNLVAVTFSMIVGVERAPHYDSIMSKPVHLQFQPIIETVLTQNLHELTGSTRLTNHISAQISIPQLAFCIHQEPLSVPLIVRFISENNCLAGISQLRVYIKRCYQIKYKTYIREETSIIASSHIPKISATAVNIQLKMPSRQKIEPTMTYSKHLTIGYKLVVTVKVRHGPLNGKKTLLEVPLIFGTLPFGARGPRQLEAYSHIVDNSSAPNNRPSFLKLEPIAEEEFLPAYDSEEIPPAYRSNIPNNLNLSTSIQI</sequence>
<dbReference type="InterPro" id="IPR014756">
    <property type="entry name" value="Ig_E-set"/>
</dbReference>
<dbReference type="EMBL" id="JAANQT010000195">
    <property type="protein sequence ID" value="KAG1313422.1"/>
    <property type="molecule type" value="Genomic_DNA"/>
</dbReference>
<keyword evidence="3" id="KW-1185">Reference proteome</keyword>
<dbReference type="SUPFAM" id="SSF81296">
    <property type="entry name" value="E set domains"/>
    <property type="match status" value="1"/>
</dbReference>
<organism evidence="2 3">
    <name type="scientific">Rhizopus oryzae</name>
    <name type="common">Mucormycosis agent</name>
    <name type="synonym">Rhizopus arrhizus var. delemar</name>
    <dbReference type="NCBI Taxonomy" id="64495"/>
    <lineage>
        <taxon>Eukaryota</taxon>
        <taxon>Fungi</taxon>
        <taxon>Fungi incertae sedis</taxon>
        <taxon>Mucoromycota</taxon>
        <taxon>Mucoromycotina</taxon>
        <taxon>Mucoromycetes</taxon>
        <taxon>Mucorales</taxon>
        <taxon>Mucorineae</taxon>
        <taxon>Rhizopodaceae</taxon>
        <taxon>Rhizopus</taxon>
    </lineage>
</organism>
<feature type="domain" description="Arrestin-like N-terminal" evidence="1">
    <location>
        <begin position="32"/>
        <end position="151"/>
    </location>
</feature>
<proteinExistence type="predicted"/>
<dbReference type="AlphaFoldDB" id="A0A9P6XGY0"/>
<dbReference type="Proteomes" id="UP000716291">
    <property type="component" value="Unassembled WGS sequence"/>
</dbReference>
<comment type="caution">
    <text evidence="2">The sequence shown here is derived from an EMBL/GenBank/DDBJ whole genome shotgun (WGS) entry which is preliminary data.</text>
</comment>